<evidence type="ECO:0000313" key="2">
    <source>
        <dbReference type="Proteomes" id="UP000282613"/>
    </source>
</evidence>
<dbReference type="EMBL" id="UYRS01018969">
    <property type="protein sequence ID" value="VDK41612.1"/>
    <property type="molecule type" value="Genomic_DNA"/>
</dbReference>
<accession>A0A3P6PW91</accession>
<protein>
    <submittedName>
        <fullName evidence="1">Uncharacterized protein</fullName>
    </submittedName>
</protein>
<evidence type="ECO:0000313" key="1">
    <source>
        <dbReference type="EMBL" id="VDK41612.1"/>
    </source>
</evidence>
<dbReference type="Proteomes" id="UP000282613">
    <property type="component" value="Unassembled WGS sequence"/>
</dbReference>
<proteinExistence type="predicted"/>
<gene>
    <name evidence="1" type="ORF">TASK_LOCUS9047</name>
</gene>
<sequence length="105" mass="11456">MTLGALLVPTTPTLRLLIQAPQHQPLTLGALLVPTTPTLRLLIQAPQHQPLTLGALLVPTTPTLQPLPLLQALILAPHQRIQVPQDFQVEQLQELSSALFCFSFC</sequence>
<dbReference type="AlphaFoldDB" id="A0A3P6PW91"/>
<reference evidence="1 2" key="1">
    <citation type="submission" date="2018-11" db="EMBL/GenBank/DDBJ databases">
        <authorList>
            <consortium name="Pathogen Informatics"/>
        </authorList>
    </citation>
    <scope>NUCLEOTIDE SEQUENCE [LARGE SCALE GENOMIC DNA]</scope>
</reference>
<keyword evidence="2" id="KW-1185">Reference proteome</keyword>
<name>A0A3P6PW91_TAEAS</name>
<organism evidence="1 2">
    <name type="scientific">Taenia asiatica</name>
    <name type="common">Asian tapeworm</name>
    <dbReference type="NCBI Taxonomy" id="60517"/>
    <lineage>
        <taxon>Eukaryota</taxon>
        <taxon>Metazoa</taxon>
        <taxon>Spiralia</taxon>
        <taxon>Lophotrochozoa</taxon>
        <taxon>Platyhelminthes</taxon>
        <taxon>Cestoda</taxon>
        <taxon>Eucestoda</taxon>
        <taxon>Cyclophyllidea</taxon>
        <taxon>Taeniidae</taxon>
        <taxon>Taenia</taxon>
    </lineage>
</organism>